<dbReference type="EMBL" id="CP139965">
    <property type="protein sequence ID" value="WQD76801.1"/>
    <property type="molecule type" value="Genomic_DNA"/>
</dbReference>
<evidence type="ECO:0000256" key="1">
    <source>
        <dbReference type="SAM" id="Phobius"/>
    </source>
</evidence>
<feature type="transmembrane region" description="Helical" evidence="1">
    <location>
        <begin position="49"/>
        <end position="72"/>
    </location>
</feature>
<protein>
    <submittedName>
        <fullName evidence="2">DUF2946 domain-containing protein</fullName>
    </submittedName>
</protein>
<reference evidence="2 3" key="1">
    <citation type="submission" date="2023-12" db="EMBL/GenBank/DDBJ databases">
        <title>Genome sequencing and assembly of bacterial species from a model synthetic community.</title>
        <authorList>
            <person name="Hogle S.L."/>
        </authorList>
    </citation>
    <scope>NUCLEOTIDE SEQUENCE [LARGE SCALE GENOMIC DNA]</scope>
    <source>
        <strain evidence="2 3">HAMBI 2494</strain>
    </source>
</reference>
<keyword evidence="1" id="KW-0812">Transmembrane</keyword>
<keyword evidence="1" id="KW-0472">Membrane</keyword>
<name>A0ABZ0WHJ4_9BURK</name>
<sequence>MADATFARRIARRLARVRRGTAMPHARCVRPAVARGLTRFGTRTPRARLVAWLGLLAIWLAVVAPVVTQLLASPWFASPAAQVDLRAQLGAALCSAHDAFSPIAARASHSPAAPLHDDHHAKACGYCNLLAHSPPVGGASFVAALPRLASHRVPVHLARHVLFSPRFAFATPRGPPLTVA</sequence>
<dbReference type="InterPro" id="IPR021333">
    <property type="entry name" value="DUF2946"/>
</dbReference>
<keyword evidence="3" id="KW-1185">Reference proteome</keyword>
<dbReference type="RefSeq" id="WP_232833219.1">
    <property type="nucleotide sequence ID" value="NZ_CP139965.1"/>
</dbReference>
<dbReference type="Pfam" id="PF11162">
    <property type="entry name" value="DUF2946"/>
    <property type="match status" value="1"/>
</dbReference>
<evidence type="ECO:0000313" key="2">
    <source>
        <dbReference type="EMBL" id="WQD76801.1"/>
    </source>
</evidence>
<proteinExistence type="predicted"/>
<gene>
    <name evidence="2" type="ORF">U0042_22365</name>
</gene>
<accession>A0ABZ0WHJ4</accession>
<evidence type="ECO:0000313" key="3">
    <source>
        <dbReference type="Proteomes" id="UP001325479"/>
    </source>
</evidence>
<keyword evidence="1" id="KW-1133">Transmembrane helix</keyword>
<organism evidence="2 3">
    <name type="scientific">Paraburkholderia kururiensis</name>
    <dbReference type="NCBI Taxonomy" id="984307"/>
    <lineage>
        <taxon>Bacteria</taxon>
        <taxon>Pseudomonadati</taxon>
        <taxon>Pseudomonadota</taxon>
        <taxon>Betaproteobacteria</taxon>
        <taxon>Burkholderiales</taxon>
        <taxon>Burkholderiaceae</taxon>
        <taxon>Paraburkholderia</taxon>
    </lineage>
</organism>
<dbReference type="Proteomes" id="UP001325479">
    <property type="component" value="Chromosome"/>
</dbReference>